<protein>
    <recommendedName>
        <fullName evidence="2">TPM domain-containing protein</fullName>
    </recommendedName>
</protein>
<evidence type="ECO:0000256" key="1">
    <source>
        <dbReference type="SAM" id="Phobius"/>
    </source>
</evidence>
<dbReference type="Gene3D" id="3.10.310.50">
    <property type="match status" value="1"/>
</dbReference>
<dbReference type="Proteomes" id="UP000199531">
    <property type="component" value="Unassembled WGS sequence"/>
</dbReference>
<accession>A0A1H8KIP6</accession>
<gene>
    <name evidence="3" type="ORF">SAMN02745977_02357</name>
</gene>
<feature type="domain" description="TPM" evidence="2">
    <location>
        <begin position="47"/>
        <end position="170"/>
    </location>
</feature>
<evidence type="ECO:0000313" key="4">
    <source>
        <dbReference type="Proteomes" id="UP000199531"/>
    </source>
</evidence>
<reference evidence="3 4" key="1">
    <citation type="submission" date="2016-10" db="EMBL/GenBank/DDBJ databases">
        <authorList>
            <person name="de Groot N.N."/>
        </authorList>
    </citation>
    <scope>NUCLEOTIDE SEQUENCE [LARGE SCALE GENOMIC DNA]</scope>
    <source>
        <strain evidence="3 4">DSM 15123</strain>
    </source>
</reference>
<dbReference type="InterPro" id="IPR007621">
    <property type="entry name" value="TPM_dom"/>
</dbReference>
<dbReference type="STRING" id="1121117.SAMN02745977_02357"/>
<dbReference type="RefSeq" id="WP_091818182.1">
    <property type="nucleotide sequence ID" value="NZ_FOCW01000011.1"/>
</dbReference>
<keyword evidence="4" id="KW-1185">Reference proteome</keyword>
<organism evidence="3 4">
    <name type="scientific">Brachymonas denitrificans DSM 15123</name>
    <dbReference type="NCBI Taxonomy" id="1121117"/>
    <lineage>
        <taxon>Bacteria</taxon>
        <taxon>Pseudomonadati</taxon>
        <taxon>Pseudomonadota</taxon>
        <taxon>Betaproteobacteria</taxon>
        <taxon>Burkholderiales</taxon>
        <taxon>Comamonadaceae</taxon>
        <taxon>Brachymonas</taxon>
    </lineage>
</organism>
<dbReference type="AlphaFoldDB" id="A0A1H8KIP6"/>
<sequence>MHSSALTLAPAIRWRIWLASLLLGLCAWLPSAWAQQLVPVPALTARVMDQTGTLSPTDKAALEAKLAAYEQARGSQLVVLMVATTQPEDIASFGYRVASTWKIGRRDVGDGILIIVAKDDRRMRIEVAKALEGAVPDIAAGRIIDDAMKPRFRVNDFAGGISAAIDQITARLDGEALPLPGNTPAPSPVDEGMDWMSAIVIVAMISLIGGGILKSLMGRPLGSMATGALAGGTMFLLSGVLLAAGLAGLAGLFIALVTGMGGGGGMLPPGGGGRGRGGPIILPGPPTDWGRGGSWGGGGGFGGGFGSGGGGDFGGGGASGDW</sequence>
<dbReference type="EMBL" id="FOCW01000011">
    <property type="protein sequence ID" value="SEN92561.1"/>
    <property type="molecule type" value="Genomic_DNA"/>
</dbReference>
<dbReference type="PANTHER" id="PTHR30373:SF2">
    <property type="entry name" value="UPF0603 PROTEIN YGCG"/>
    <property type="match status" value="1"/>
</dbReference>
<evidence type="ECO:0000259" key="2">
    <source>
        <dbReference type="Pfam" id="PF04536"/>
    </source>
</evidence>
<dbReference type="Pfam" id="PF04536">
    <property type="entry name" value="TPM_phosphatase"/>
    <property type="match status" value="1"/>
</dbReference>
<dbReference type="OrthoDB" id="9810918at2"/>
<feature type="transmembrane region" description="Helical" evidence="1">
    <location>
        <begin position="195"/>
        <end position="213"/>
    </location>
</feature>
<dbReference type="PANTHER" id="PTHR30373">
    <property type="entry name" value="UPF0603 PROTEIN YGCG"/>
    <property type="match status" value="1"/>
</dbReference>
<keyword evidence="1" id="KW-1133">Transmembrane helix</keyword>
<keyword evidence="1" id="KW-0812">Transmembrane</keyword>
<evidence type="ECO:0000313" key="3">
    <source>
        <dbReference type="EMBL" id="SEN92561.1"/>
    </source>
</evidence>
<feature type="transmembrane region" description="Helical" evidence="1">
    <location>
        <begin position="234"/>
        <end position="257"/>
    </location>
</feature>
<keyword evidence="1" id="KW-0472">Membrane</keyword>
<proteinExistence type="predicted"/>
<name>A0A1H8KIP6_9BURK</name>